<dbReference type="Proteomes" id="UP000789901">
    <property type="component" value="Unassembled WGS sequence"/>
</dbReference>
<evidence type="ECO:0000313" key="2">
    <source>
        <dbReference type="Proteomes" id="UP000789901"/>
    </source>
</evidence>
<protein>
    <submittedName>
        <fullName evidence="1">12587_t:CDS:1</fullName>
    </submittedName>
</protein>
<proteinExistence type="predicted"/>
<sequence length="56" mass="6718">MSQRRFPHHILIPDSTIDWFQTFPIVKEVENQNQFPTPLGTQVLDFIKPFLQNFYP</sequence>
<keyword evidence="2" id="KW-1185">Reference proteome</keyword>
<feature type="non-terminal residue" evidence="1">
    <location>
        <position position="56"/>
    </location>
</feature>
<accession>A0ABN7W1E8</accession>
<gene>
    <name evidence="1" type="ORF">GMARGA_LOCUS25157</name>
</gene>
<reference evidence="1 2" key="1">
    <citation type="submission" date="2021-06" db="EMBL/GenBank/DDBJ databases">
        <authorList>
            <person name="Kallberg Y."/>
            <person name="Tangrot J."/>
            <person name="Rosling A."/>
        </authorList>
    </citation>
    <scope>NUCLEOTIDE SEQUENCE [LARGE SCALE GENOMIC DNA]</scope>
    <source>
        <strain evidence="1 2">120-4 pot B 10/14</strain>
    </source>
</reference>
<organism evidence="1 2">
    <name type="scientific">Gigaspora margarita</name>
    <dbReference type="NCBI Taxonomy" id="4874"/>
    <lineage>
        <taxon>Eukaryota</taxon>
        <taxon>Fungi</taxon>
        <taxon>Fungi incertae sedis</taxon>
        <taxon>Mucoromycota</taxon>
        <taxon>Glomeromycotina</taxon>
        <taxon>Glomeromycetes</taxon>
        <taxon>Diversisporales</taxon>
        <taxon>Gigasporaceae</taxon>
        <taxon>Gigaspora</taxon>
    </lineage>
</organism>
<evidence type="ECO:0000313" key="1">
    <source>
        <dbReference type="EMBL" id="CAG8810715.1"/>
    </source>
</evidence>
<name>A0ABN7W1E8_GIGMA</name>
<comment type="caution">
    <text evidence="1">The sequence shown here is derived from an EMBL/GenBank/DDBJ whole genome shotgun (WGS) entry which is preliminary data.</text>
</comment>
<dbReference type="EMBL" id="CAJVQB010027536">
    <property type="protein sequence ID" value="CAG8810715.1"/>
    <property type="molecule type" value="Genomic_DNA"/>
</dbReference>